<sequence length="83" mass="8741">MKKTAAYTTALLFIAAGALAATEALTTAQPEVIKIEVDAADLDRCRETLAQVAQMPVVTDDGSSAWFSNADDLPQVACVLRDA</sequence>
<feature type="chain" id="PRO_5045387422" evidence="1">
    <location>
        <begin position="21"/>
        <end position="83"/>
    </location>
</feature>
<evidence type="ECO:0000256" key="1">
    <source>
        <dbReference type="SAM" id="SignalP"/>
    </source>
</evidence>
<keyword evidence="1" id="KW-0732">Signal</keyword>
<reference evidence="2 3" key="1">
    <citation type="submission" date="2023-05" db="EMBL/GenBank/DDBJ databases">
        <title>YMD87, complete Genome.</title>
        <authorList>
            <person name="Zhang J."/>
            <person name="Xu X."/>
        </authorList>
    </citation>
    <scope>NUCLEOTIDE SEQUENCE [LARGE SCALE GENOMIC DNA]</scope>
    <source>
        <strain evidence="2 3">YMD87</strain>
    </source>
</reference>
<accession>A0ABY8QGS4</accession>
<dbReference type="Proteomes" id="UP001241605">
    <property type="component" value="Chromosome"/>
</dbReference>
<proteinExistence type="predicted"/>
<dbReference type="RefSeq" id="WP_282300462.1">
    <property type="nucleotide sequence ID" value="NZ_CP124616.1"/>
</dbReference>
<evidence type="ECO:0000313" key="3">
    <source>
        <dbReference type="Proteomes" id="UP001241605"/>
    </source>
</evidence>
<evidence type="ECO:0000313" key="2">
    <source>
        <dbReference type="EMBL" id="WGW03832.1"/>
    </source>
</evidence>
<organism evidence="2 3">
    <name type="scientific">Tropicibacter oceani</name>
    <dbReference type="NCBI Taxonomy" id="3058420"/>
    <lineage>
        <taxon>Bacteria</taxon>
        <taxon>Pseudomonadati</taxon>
        <taxon>Pseudomonadota</taxon>
        <taxon>Alphaproteobacteria</taxon>
        <taxon>Rhodobacterales</taxon>
        <taxon>Roseobacteraceae</taxon>
        <taxon>Tropicibacter</taxon>
    </lineage>
</organism>
<dbReference type="EMBL" id="CP124616">
    <property type="protein sequence ID" value="WGW03832.1"/>
    <property type="molecule type" value="Genomic_DNA"/>
</dbReference>
<keyword evidence="3" id="KW-1185">Reference proteome</keyword>
<protein>
    <submittedName>
        <fullName evidence="2">Uncharacterized protein</fullName>
    </submittedName>
</protein>
<gene>
    <name evidence="2" type="ORF">QF118_18245</name>
</gene>
<feature type="signal peptide" evidence="1">
    <location>
        <begin position="1"/>
        <end position="20"/>
    </location>
</feature>
<name>A0ABY8QGS4_9RHOB</name>